<dbReference type="SFLD" id="SFLDG01129">
    <property type="entry name" value="C1.5:_HAD__Beta-PGM__Phosphata"/>
    <property type="match status" value="1"/>
</dbReference>
<dbReference type="SFLD" id="SFLDS00003">
    <property type="entry name" value="Haloacid_Dehalogenase"/>
    <property type="match status" value="1"/>
</dbReference>
<dbReference type="RefSeq" id="WP_078710909.1">
    <property type="nucleotide sequence ID" value="NZ_FUWY01000001.1"/>
</dbReference>
<dbReference type="InterPro" id="IPR036412">
    <property type="entry name" value="HAD-like_sf"/>
</dbReference>
<name>A0A1T4KCL7_9FIRM</name>
<dbReference type="CDD" id="cd01427">
    <property type="entry name" value="HAD_like"/>
    <property type="match status" value="1"/>
</dbReference>
<dbReference type="EMBL" id="FUWY01000001">
    <property type="protein sequence ID" value="SJZ40107.1"/>
    <property type="molecule type" value="Genomic_DNA"/>
</dbReference>
<evidence type="ECO:0000313" key="2">
    <source>
        <dbReference type="Proteomes" id="UP000243297"/>
    </source>
</evidence>
<dbReference type="InterPro" id="IPR023198">
    <property type="entry name" value="PGP-like_dom2"/>
</dbReference>
<dbReference type="GO" id="GO:0006281">
    <property type="term" value="P:DNA repair"/>
    <property type="evidence" value="ECO:0007669"/>
    <property type="project" value="TreeGrafter"/>
</dbReference>
<evidence type="ECO:0000313" key="1">
    <source>
        <dbReference type="EMBL" id="SJZ40107.1"/>
    </source>
</evidence>
<dbReference type="GO" id="GO:0005829">
    <property type="term" value="C:cytosol"/>
    <property type="evidence" value="ECO:0007669"/>
    <property type="project" value="TreeGrafter"/>
</dbReference>
<reference evidence="2" key="1">
    <citation type="submission" date="2017-02" db="EMBL/GenBank/DDBJ databases">
        <authorList>
            <person name="Varghese N."/>
            <person name="Submissions S."/>
        </authorList>
    </citation>
    <scope>NUCLEOTIDE SEQUENCE [LARGE SCALE GENOMIC DNA]</scope>
    <source>
        <strain evidence="2">ATCC 25662</strain>
    </source>
</reference>
<dbReference type="PANTHER" id="PTHR43434:SF1">
    <property type="entry name" value="PHOSPHOGLYCOLATE PHOSPHATASE"/>
    <property type="match status" value="1"/>
</dbReference>
<dbReference type="PANTHER" id="PTHR43434">
    <property type="entry name" value="PHOSPHOGLYCOLATE PHOSPHATASE"/>
    <property type="match status" value="1"/>
</dbReference>
<dbReference type="AlphaFoldDB" id="A0A1T4KCL7"/>
<dbReference type="InterPro" id="IPR023214">
    <property type="entry name" value="HAD_sf"/>
</dbReference>
<protein>
    <submittedName>
        <fullName evidence="1">Phosphoglycolate phosphatase</fullName>
    </submittedName>
</protein>
<dbReference type="InterPro" id="IPR041492">
    <property type="entry name" value="HAD_2"/>
</dbReference>
<dbReference type="Pfam" id="PF13419">
    <property type="entry name" value="HAD_2"/>
    <property type="match status" value="1"/>
</dbReference>
<dbReference type="Gene3D" id="1.10.150.240">
    <property type="entry name" value="Putative phosphatase, domain 2"/>
    <property type="match status" value="1"/>
</dbReference>
<gene>
    <name evidence="1" type="ORF">SAMN02745191_0473</name>
</gene>
<dbReference type="InterPro" id="IPR050155">
    <property type="entry name" value="HAD-like_hydrolase_sf"/>
</dbReference>
<proteinExistence type="predicted"/>
<accession>A0A1T4KCL7</accession>
<dbReference type="Proteomes" id="UP000243297">
    <property type="component" value="Unassembled WGS sequence"/>
</dbReference>
<dbReference type="GO" id="GO:0008967">
    <property type="term" value="F:phosphoglycolate phosphatase activity"/>
    <property type="evidence" value="ECO:0007669"/>
    <property type="project" value="TreeGrafter"/>
</dbReference>
<dbReference type="SUPFAM" id="SSF56784">
    <property type="entry name" value="HAD-like"/>
    <property type="match status" value="1"/>
</dbReference>
<dbReference type="STRING" id="118967.SAMN02745191_0473"/>
<dbReference type="OrthoDB" id="9807630at2"/>
<sequence length="213" mass="24608">MKMMIWDWNGTLLNDAECCFHVLNDLCKKRNLKQLKSVDEYRSIFCFPVIRVYQQLGFDFEKESFEDLSIEYTQGYQATYLKYPLHLQAIDCLQNNIENGIMNVLLSASQIDILKKQATEYKCDQYFQEILGLDNIYAHSKVELAKDFISKSNIQASDVVWIGDSVHDFECAKECGTHCILVAQGHQPRHILEQTGVLVVDNLVEAIEKSREL</sequence>
<keyword evidence="2" id="KW-1185">Reference proteome</keyword>
<organism evidence="1 2">
    <name type="scientific">Anaerorhabdus furcosa</name>
    <dbReference type="NCBI Taxonomy" id="118967"/>
    <lineage>
        <taxon>Bacteria</taxon>
        <taxon>Bacillati</taxon>
        <taxon>Bacillota</taxon>
        <taxon>Erysipelotrichia</taxon>
        <taxon>Erysipelotrichales</taxon>
        <taxon>Erysipelotrichaceae</taxon>
        <taxon>Anaerorhabdus</taxon>
    </lineage>
</organism>
<dbReference type="Gene3D" id="3.40.50.1000">
    <property type="entry name" value="HAD superfamily/HAD-like"/>
    <property type="match status" value="1"/>
</dbReference>